<evidence type="ECO:0000313" key="1">
    <source>
        <dbReference type="EMBL" id="AHL77595.1"/>
    </source>
</evidence>
<proteinExistence type="predicted"/>
<reference evidence="2" key="1">
    <citation type="journal article" date="2014" name="Genome Announc.">
        <title>Complete Genome Sequence of the Highly Transformable Pseudomonas stutzeri Strain 28a24.</title>
        <authorList>
            <person name="Smith B.A."/>
            <person name="Dougherty K.M."/>
            <person name="Baltrus D.A."/>
        </authorList>
    </citation>
    <scope>NUCLEOTIDE SEQUENCE [LARGE SCALE GENOMIC DNA]</scope>
    <source>
        <strain evidence="2">28a24</strain>
    </source>
</reference>
<name>W8R3V5_STUST</name>
<accession>W8R3V5</accession>
<gene>
    <name evidence="1" type="ORF">CH92_00590</name>
</gene>
<organism evidence="1 2">
    <name type="scientific">Stutzerimonas stutzeri</name>
    <name type="common">Pseudomonas stutzeri</name>
    <dbReference type="NCBI Taxonomy" id="316"/>
    <lineage>
        <taxon>Bacteria</taxon>
        <taxon>Pseudomonadati</taxon>
        <taxon>Pseudomonadota</taxon>
        <taxon>Gammaproteobacteria</taxon>
        <taxon>Pseudomonadales</taxon>
        <taxon>Pseudomonadaceae</taxon>
        <taxon>Stutzerimonas</taxon>
    </lineage>
</organism>
<reference evidence="1 2" key="2">
    <citation type="submission" date="2014-03" db="EMBL/GenBank/DDBJ databases">
        <authorList>
            <person name="Baltrus D."/>
            <person name="Dougherty K."/>
        </authorList>
    </citation>
    <scope>NUCLEOTIDE SEQUENCE</scope>
    <source>
        <strain evidence="1 2">28a24</strain>
    </source>
</reference>
<dbReference type="KEGG" id="pstt:CH92_00590"/>
<protein>
    <submittedName>
        <fullName evidence="1">Uncharacterized protein</fullName>
    </submittedName>
</protein>
<dbReference type="EMBL" id="CP007441">
    <property type="protein sequence ID" value="AHL77595.1"/>
    <property type="molecule type" value="Genomic_DNA"/>
</dbReference>
<dbReference type="AlphaFoldDB" id="W8R3V5"/>
<dbReference type="Proteomes" id="UP000019522">
    <property type="component" value="Chromosome"/>
</dbReference>
<sequence>MPLGLDQVANFYAQKVSAFQYGALFCQIGTAIRSAGARWGLLSSDLQVGQRYLEGVSDGQFFVPRINFAAVQRGQIKNCWTAVNATNDC</sequence>
<evidence type="ECO:0000313" key="2">
    <source>
        <dbReference type="Proteomes" id="UP000019522"/>
    </source>
</evidence>